<dbReference type="InterPro" id="IPR010918">
    <property type="entry name" value="PurM-like_C_dom"/>
</dbReference>
<dbReference type="InterPro" id="IPR016188">
    <property type="entry name" value="PurM-like_N"/>
</dbReference>
<evidence type="ECO:0000259" key="3">
    <source>
        <dbReference type="Pfam" id="PF02769"/>
    </source>
</evidence>
<dbReference type="PANTHER" id="PTHR30303:SF4">
    <property type="entry name" value="HYDROGENASE EXPRESSION_FORMATION PROTEIN HYPE"/>
    <property type="match status" value="1"/>
</dbReference>
<dbReference type="PANTHER" id="PTHR30303">
    <property type="entry name" value="HYDROGENASE ISOENZYMES FORMATION PROTEIN HYPE"/>
    <property type="match status" value="1"/>
</dbReference>
<dbReference type="Pfam" id="PF02769">
    <property type="entry name" value="AIRS_C"/>
    <property type="match status" value="1"/>
</dbReference>
<dbReference type="Pfam" id="PF00586">
    <property type="entry name" value="AIRS"/>
    <property type="match status" value="1"/>
</dbReference>
<sequence length="333" mass="35438">MKTGKLTNETLGRVVLNHIDQVRDDILVRPAVGEDCAAIEFGDLACVITTDPITGSNSNLGNLAVNVCVNDIASSGAVPAGLMLTVLCPEDTKTEAIEAILQDANRAASEIGVEIIGGHTELTSAVNRIIVSATAIGKVEKDKLIQTKGAVPGDYLYMTKVAGLEGTAIIASDKRQALLEVLSNKELSTAQEFFEQVSVLKEGLIGADIGVSAMHDATEGGVLGAIHELCTAGNVGCRLKSEKIKIHPVTQKICDHFHIDPLKLIASGSMIMAVNPERAGDLERAFKEAEVSFSKVGTITKEKEMRLYFGDPSIEEVFDVIPAPEADELYKVI</sequence>
<keyword evidence="5" id="KW-1185">Reference proteome</keyword>
<comment type="similarity">
    <text evidence="1">Belongs to the HypE family.</text>
</comment>
<gene>
    <name evidence="4" type="ORF">JOC49_001868</name>
</gene>
<dbReference type="SUPFAM" id="SSF56042">
    <property type="entry name" value="PurM C-terminal domain-like"/>
    <property type="match status" value="1"/>
</dbReference>
<dbReference type="Proteomes" id="UP000767854">
    <property type="component" value="Unassembled WGS sequence"/>
</dbReference>
<dbReference type="InterPro" id="IPR011854">
    <property type="entry name" value="HypE"/>
</dbReference>
<reference evidence="4 5" key="1">
    <citation type="submission" date="2021-01" db="EMBL/GenBank/DDBJ databases">
        <title>Genomic Encyclopedia of Type Strains, Phase IV (KMG-IV): sequencing the most valuable type-strain genomes for metagenomic binning, comparative biology and taxonomic classification.</title>
        <authorList>
            <person name="Goeker M."/>
        </authorList>
    </citation>
    <scope>NUCLEOTIDE SEQUENCE [LARGE SCALE GENOMIC DNA]</scope>
    <source>
        <strain evidence="4 5">DSM 24436</strain>
    </source>
</reference>
<dbReference type="InterPro" id="IPR036921">
    <property type="entry name" value="PurM-like_N_sf"/>
</dbReference>
<dbReference type="PIRSF" id="PIRSF005644">
    <property type="entry name" value="Hdrgns_mtr_HypE"/>
    <property type="match status" value="1"/>
</dbReference>
<name>A0ABS2MSF3_9FIRM</name>
<dbReference type="CDD" id="cd06061">
    <property type="entry name" value="PurM-like1"/>
    <property type="match status" value="1"/>
</dbReference>
<evidence type="ECO:0000259" key="2">
    <source>
        <dbReference type="Pfam" id="PF00586"/>
    </source>
</evidence>
<comment type="caution">
    <text evidence="4">The sequence shown here is derived from an EMBL/GenBank/DDBJ whole genome shotgun (WGS) entry which is preliminary data.</text>
</comment>
<dbReference type="RefSeq" id="WP_204664631.1">
    <property type="nucleotide sequence ID" value="NZ_JAFBDT010000016.1"/>
</dbReference>
<feature type="domain" description="PurM-like C-terminal" evidence="3">
    <location>
        <begin position="152"/>
        <end position="308"/>
    </location>
</feature>
<accession>A0ABS2MSF3</accession>
<dbReference type="Gene3D" id="3.90.650.10">
    <property type="entry name" value="PurM-like C-terminal domain"/>
    <property type="match status" value="1"/>
</dbReference>
<dbReference type="Gene3D" id="3.30.1330.10">
    <property type="entry name" value="PurM-like, N-terminal domain"/>
    <property type="match status" value="1"/>
</dbReference>
<evidence type="ECO:0000256" key="1">
    <source>
        <dbReference type="ARBA" id="ARBA00006243"/>
    </source>
</evidence>
<feature type="domain" description="PurM-like N-terminal" evidence="2">
    <location>
        <begin position="33"/>
        <end position="139"/>
    </location>
</feature>
<evidence type="ECO:0000313" key="5">
    <source>
        <dbReference type="Proteomes" id="UP000767854"/>
    </source>
</evidence>
<dbReference type="EMBL" id="JAFBDT010000016">
    <property type="protein sequence ID" value="MBM7562324.1"/>
    <property type="molecule type" value="Genomic_DNA"/>
</dbReference>
<evidence type="ECO:0000313" key="4">
    <source>
        <dbReference type="EMBL" id="MBM7562324.1"/>
    </source>
</evidence>
<proteinExistence type="inferred from homology"/>
<dbReference type="SUPFAM" id="SSF55326">
    <property type="entry name" value="PurM N-terminal domain-like"/>
    <property type="match status" value="1"/>
</dbReference>
<dbReference type="InterPro" id="IPR036676">
    <property type="entry name" value="PurM-like_C_sf"/>
</dbReference>
<protein>
    <submittedName>
        <fullName evidence="4">Hydrogenase expression/formation protein HypE</fullName>
    </submittedName>
</protein>
<organism evidence="4 5">
    <name type="scientific">Fusibacter tunisiensis</name>
    <dbReference type="NCBI Taxonomy" id="1008308"/>
    <lineage>
        <taxon>Bacteria</taxon>
        <taxon>Bacillati</taxon>
        <taxon>Bacillota</taxon>
        <taxon>Clostridia</taxon>
        <taxon>Eubacteriales</taxon>
        <taxon>Eubacteriales Family XII. Incertae Sedis</taxon>
        <taxon>Fusibacter</taxon>
    </lineage>
</organism>